<evidence type="ECO:0000313" key="8">
    <source>
        <dbReference type="Proteomes" id="UP001054902"/>
    </source>
</evidence>
<dbReference type="SUPFAM" id="SSF51197">
    <property type="entry name" value="Clavaminate synthase-like"/>
    <property type="match status" value="1"/>
</dbReference>
<reference evidence="7 8" key="1">
    <citation type="journal article" date="2021" name="Sci. Rep.">
        <title>The genome of the diatom Chaetoceros tenuissimus carries an ancient integrated fragment of an extant virus.</title>
        <authorList>
            <person name="Hongo Y."/>
            <person name="Kimura K."/>
            <person name="Takaki Y."/>
            <person name="Yoshida Y."/>
            <person name="Baba S."/>
            <person name="Kobayashi G."/>
            <person name="Nagasaki K."/>
            <person name="Hano T."/>
            <person name="Tomaru Y."/>
        </authorList>
    </citation>
    <scope>NUCLEOTIDE SEQUENCE [LARGE SCALE GENOMIC DNA]</scope>
    <source>
        <strain evidence="7 8">NIES-3715</strain>
    </source>
</reference>
<dbReference type="InterPro" id="IPR037151">
    <property type="entry name" value="AlkB-like_sf"/>
</dbReference>
<dbReference type="PANTHER" id="PTHR16557:SF11">
    <property type="entry name" value="ALPHA-KETOGLUTARATE-DEPENDENT DIOXYGENASE ALKB"/>
    <property type="match status" value="1"/>
</dbReference>
<feature type="domain" description="Alpha-ketoglutarate-dependent dioxygenase AlkB-like" evidence="6">
    <location>
        <begin position="139"/>
        <end position="364"/>
    </location>
</feature>
<accession>A0AAD3HES5</accession>
<evidence type="ECO:0000256" key="4">
    <source>
        <dbReference type="ARBA" id="ARBA00023004"/>
    </source>
</evidence>
<dbReference type="InterPro" id="IPR004574">
    <property type="entry name" value="Alkb"/>
</dbReference>
<feature type="binding site" evidence="5">
    <location>
        <position position="247"/>
    </location>
    <ligand>
        <name>Fe cation</name>
        <dbReference type="ChEBI" id="CHEBI:24875"/>
        <note>catalytic</note>
    </ligand>
</feature>
<keyword evidence="3" id="KW-0560">Oxidoreductase</keyword>
<comment type="caution">
    <text evidence="7">The sequence shown here is derived from an EMBL/GenBank/DDBJ whole genome shotgun (WGS) entry which is preliminary data.</text>
</comment>
<evidence type="ECO:0000256" key="3">
    <source>
        <dbReference type="ARBA" id="ARBA00023002"/>
    </source>
</evidence>
<evidence type="ECO:0000259" key="6">
    <source>
        <dbReference type="Pfam" id="PF13532"/>
    </source>
</evidence>
<keyword evidence="1 5" id="KW-0479">Metal-binding</keyword>
<proteinExistence type="predicted"/>
<feature type="binding site" evidence="5">
    <location>
        <position position="301"/>
    </location>
    <ligand>
        <name>Fe cation</name>
        <dbReference type="ChEBI" id="CHEBI:24875"/>
        <note>catalytic</note>
    </ligand>
</feature>
<dbReference type="InterPro" id="IPR027450">
    <property type="entry name" value="AlkB-like"/>
</dbReference>
<keyword evidence="8" id="KW-1185">Reference proteome</keyword>
<feature type="binding site" evidence="5">
    <location>
        <position position="245"/>
    </location>
    <ligand>
        <name>Fe cation</name>
        <dbReference type="ChEBI" id="CHEBI:24875"/>
        <note>catalytic</note>
    </ligand>
</feature>
<evidence type="ECO:0000256" key="1">
    <source>
        <dbReference type="ARBA" id="ARBA00022723"/>
    </source>
</evidence>
<dbReference type="Gene3D" id="2.60.120.590">
    <property type="entry name" value="Alpha-ketoglutarate-dependent dioxygenase AlkB-like"/>
    <property type="match status" value="1"/>
</dbReference>
<dbReference type="PANTHER" id="PTHR16557">
    <property type="entry name" value="ALKYLATED DNA REPAIR PROTEIN ALKB-RELATED"/>
    <property type="match status" value="1"/>
</dbReference>
<protein>
    <submittedName>
        <fullName evidence="7">Alkylated DNA repair protein alkB homolog 1</fullName>
    </submittedName>
</protein>
<dbReference type="GO" id="GO:0005737">
    <property type="term" value="C:cytoplasm"/>
    <property type="evidence" value="ECO:0007669"/>
    <property type="project" value="TreeGrafter"/>
</dbReference>
<gene>
    <name evidence="7" type="ORF">CTEN210_16809</name>
</gene>
<evidence type="ECO:0000256" key="2">
    <source>
        <dbReference type="ARBA" id="ARBA00022964"/>
    </source>
</evidence>
<keyword evidence="2" id="KW-0223">Dioxygenase</keyword>
<dbReference type="GO" id="GO:0008198">
    <property type="term" value="F:ferrous iron binding"/>
    <property type="evidence" value="ECO:0007669"/>
    <property type="project" value="TreeGrafter"/>
</dbReference>
<dbReference type="EMBL" id="BLLK01000069">
    <property type="protein sequence ID" value="GFH60333.1"/>
    <property type="molecule type" value="Genomic_DNA"/>
</dbReference>
<dbReference type="GO" id="GO:0035516">
    <property type="term" value="F:broad specificity oxidative DNA demethylase activity"/>
    <property type="evidence" value="ECO:0007669"/>
    <property type="project" value="TreeGrafter"/>
</dbReference>
<name>A0AAD3HES5_9STRA</name>
<dbReference type="Proteomes" id="UP001054902">
    <property type="component" value="Unassembled WGS sequence"/>
</dbReference>
<dbReference type="GO" id="GO:0035513">
    <property type="term" value="P:oxidative RNA demethylation"/>
    <property type="evidence" value="ECO:0007669"/>
    <property type="project" value="TreeGrafter"/>
</dbReference>
<dbReference type="Pfam" id="PF13532">
    <property type="entry name" value="2OG-FeII_Oxy_2"/>
    <property type="match status" value="1"/>
</dbReference>
<dbReference type="AlphaFoldDB" id="A0AAD3HES5"/>
<sequence>MKNEPKIDEPKNTQNLTAYKRMYNRHRRRPQDPNFSDDIPELLDFCNPSANTGIVPLSQPSHAQYKGPIFGFRDKHPGFIYIPQALSKDVQLQLAYQSVSEFCEKPHRTNIDMIPIKENEVENQESETMWKLWKDANVRDDFEENEMTCKSSKKQKISKENDTKVRYYRSMDKLSWATHGYHYDWTARAYNEGMKSPMPNVLSTLGSIFASVDPACNNKDTDNSKFNASATIVNYYTLRSNMGGHRDDLELDFTKPVVSLSLGLPAVFLLGGKTKEDEVTPILVRPGDVMLLAGGSRLAFHGMARLIPEQVKLPIVDSCFSCSDHEKDNQICTLFSKENNDIDEEQQITICRFLKSHRININIRQVLPHNMKEVPPNEKHL</sequence>
<keyword evidence="4 5" id="KW-0408">Iron</keyword>
<dbReference type="GO" id="GO:0035515">
    <property type="term" value="F:oxidative RNA demethylase activity"/>
    <property type="evidence" value="ECO:0007669"/>
    <property type="project" value="TreeGrafter"/>
</dbReference>
<evidence type="ECO:0000256" key="5">
    <source>
        <dbReference type="PIRSR" id="PIRSR604574-2"/>
    </source>
</evidence>
<comment type="cofactor">
    <cofactor evidence="5">
        <name>Fe(2+)</name>
        <dbReference type="ChEBI" id="CHEBI:29033"/>
    </cofactor>
    <text evidence="5">Binds 1 Fe(2+) ion per subunit.</text>
</comment>
<evidence type="ECO:0000313" key="7">
    <source>
        <dbReference type="EMBL" id="GFH60333.1"/>
    </source>
</evidence>
<organism evidence="7 8">
    <name type="scientific">Chaetoceros tenuissimus</name>
    <dbReference type="NCBI Taxonomy" id="426638"/>
    <lineage>
        <taxon>Eukaryota</taxon>
        <taxon>Sar</taxon>
        <taxon>Stramenopiles</taxon>
        <taxon>Ochrophyta</taxon>
        <taxon>Bacillariophyta</taxon>
        <taxon>Coscinodiscophyceae</taxon>
        <taxon>Chaetocerotophycidae</taxon>
        <taxon>Chaetocerotales</taxon>
        <taxon>Chaetocerotaceae</taxon>
        <taxon>Chaetoceros</taxon>
    </lineage>
</organism>